<keyword evidence="1" id="KW-0812">Transmembrane</keyword>
<name>A0A428MGU4_9BACT</name>
<dbReference type="EMBL" id="RSDW01000001">
    <property type="protein sequence ID" value="RSL16128.1"/>
    <property type="molecule type" value="Genomic_DNA"/>
</dbReference>
<feature type="transmembrane region" description="Helical" evidence="1">
    <location>
        <begin position="169"/>
        <end position="187"/>
    </location>
</feature>
<evidence type="ECO:0000313" key="3">
    <source>
        <dbReference type="Proteomes" id="UP000269669"/>
    </source>
</evidence>
<comment type="caution">
    <text evidence="2">The sequence shown here is derived from an EMBL/GenBank/DDBJ whole genome shotgun (WGS) entry which is preliminary data.</text>
</comment>
<protein>
    <submittedName>
        <fullName evidence="2">Uncharacterized protein</fullName>
    </submittedName>
</protein>
<feature type="transmembrane region" description="Helical" evidence="1">
    <location>
        <begin position="26"/>
        <end position="44"/>
    </location>
</feature>
<feature type="transmembrane region" description="Helical" evidence="1">
    <location>
        <begin position="146"/>
        <end position="163"/>
    </location>
</feature>
<accession>A0A428MGU4</accession>
<keyword evidence="1" id="KW-1133">Transmembrane helix</keyword>
<dbReference type="Proteomes" id="UP000269669">
    <property type="component" value="Unassembled WGS sequence"/>
</dbReference>
<keyword evidence="3" id="KW-1185">Reference proteome</keyword>
<dbReference type="RefSeq" id="WP_125484782.1">
    <property type="nucleotide sequence ID" value="NZ_RSDW01000001.1"/>
</dbReference>
<dbReference type="AlphaFoldDB" id="A0A428MGU4"/>
<keyword evidence="1" id="KW-0472">Membrane</keyword>
<evidence type="ECO:0000313" key="2">
    <source>
        <dbReference type="EMBL" id="RSL16128.1"/>
    </source>
</evidence>
<proteinExistence type="predicted"/>
<gene>
    <name evidence="2" type="ORF">EDE15_1637</name>
</gene>
<evidence type="ECO:0000256" key="1">
    <source>
        <dbReference type="SAM" id="Phobius"/>
    </source>
</evidence>
<reference evidence="2 3" key="1">
    <citation type="submission" date="2018-12" db="EMBL/GenBank/DDBJ databases">
        <title>Sequencing of bacterial isolates from soil warming experiment in Harvard Forest, Massachusetts, USA.</title>
        <authorList>
            <person name="Deangelis K."/>
        </authorList>
    </citation>
    <scope>NUCLEOTIDE SEQUENCE [LARGE SCALE GENOMIC DNA]</scope>
    <source>
        <strain evidence="2 3">EB153</strain>
    </source>
</reference>
<sequence>MGVGTLLRRLQMMGTKAILTRRTRRWNLVACLFTPGMFFLTAIFDLYPWREHGSGLYGAASLVLCLAAIGMGRFLPRLVRRNSVSLEDRARMQYGKAFVELTEMQQDRVKWRWGRELREQSSHVDERDAAMQRDAEGRAFRMLRRGLPVLAAVYWVVCFRAPIGPVRLGLLISAVAISGVVFVVLTLPEVIRVWTMPDDVSVVEPQVVGGTEA</sequence>
<feature type="transmembrane region" description="Helical" evidence="1">
    <location>
        <begin position="56"/>
        <end position="75"/>
    </location>
</feature>
<dbReference type="OrthoDB" id="9865240at2"/>
<organism evidence="2 3">
    <name type="scientific">Edaphobacter aggregans</name>
    <dbReference type="NCBI Taxonomy" id="570835"/>
    <lineage>
        <taxon>Bacteria</taxon>
        <taxon>Pseudomonadati</taxon>
        <taxon>Acidobacteriota</taxon>
        <taxon>Terriglobia</taxon>
        <taxon>Terriglobales</taxon>
        <taxon>Acidobacteriaceae</taxon>
        <taxon>Edaphobacter</taxon>
    </lineage>
</organism>